<evidence type="ECO:0000313" key="3">
    <source>
        <dbReference type="Proteomes" id="UP000813444"/>
    </source>
</evidence>
<name>A0A8K0SGT5_9HYPO</name>
<organism evidence="2 3">
    <name type="scientific">Stachybotrys elegans</name>
    <dbReference type="NCBI Taxonomy" id="80388"/>
    <lineage>
        <taxon>Eukaryota</taxon>
        <taxon>Fungi</taxon>
        <taxon>Dikarya</taxon>
        <taxon>Ascomycota</taxon>
        <taxon>Pezizomycotina</taxon>
        <taxon>Sordariomycetes</taxon>
        <taxon>Hypocreomycetidae</taxon>
        <taxon>Hypocreales</taxon>
        <taxon>Stachybotryaceae</taxon>
        <taxon>Stachybotrys</taxon>
    </lineage>
</organism>
<feature type="compositionally biased region" description="Pro residues" evidence="1">
    <location>
        <begin position="219"/>
        <end position="231"/>
    </location>
</feature>
<protein>
    <submittedName>
        <fullName evidence="2">Uncharacterized protein</fullName>
    </submittedName>
</protein>
<accession>A0A8K0SGT5</accession>
<proteinExistence type="predicted"/>
<evidence type="ECO:0000313" key="2">
    <source>
        <dbReference type="EMBL" id="KAH7309530.1"/>
    </source>
</evidence>
<feature type="compositionally biased region" description="Low complexity" evidence="1">
    <location>
        <begin position="232"/>
        <end position="242"/>
    </location>
</feature>
<gene>
    <name evidence="2" type="ORF">B0I35DRAFT_440186</name>
</gene>
<feature type="region of interest" description="Disordered" evidence="1">
    <location>
        <begin position="187"/>
        <end position="242"/>
    </location>
</feature>
<keyword evidence="3" id="KW-1185">Reference proteome</keyword>
<reference evidence="2" key="1">
    <citation type="journal article" date="2021" name="Nat. Commun.">
        <title>Genetic determinants of endophytism in the Arabidopsis root mycobiome.</title>
        <authorList>
            <person name="Mesny F."/>
            <person name="Miyauchi S."/>
            <person name="Thiergart T."/>
            <person name="Pickel B."/>
            <person name="Atanasova L."/>
            <person name="Karlsson M."/>
            <person name="Huettel B."/>
            <person name="Barry K.W."/>
            <person name="Haridas S."/>
            <person name="Chen C."/>
            <person name="Bauer D."/>
            <person name="Andreopoulos W."/>
            <person name="Pangilinan J."/>
            <person name="LaButti K."/>
            <person name="Riley R."/>
            <person name="Lipzen A."/>
            <person name="Clum A."/>
            <person name="Drula E."/>
            <person name="Henrissat B."/>
            <person name="Kohler A."/>
            <person name="Grigoriev I.V."/>
            <person name="Martin F.M."/>
            <person name="Hacquard S."/>
        </authorList>
    </citation>
    <scope>NUCLEOTIDE SEQUENCE</scope>
    <source>
        <strain evidence="2">MPI-CAGE-CH-0235</strain>
    </source>
</reference>
<evidence type="ECO:0000256" key="1">
    <source>
        <dbReference type="SAM" id="MobiDB-lite"/>
    </source>
</evidence>
<dbReference type="Proteomes" id="UP000813444">
    <property type="component" value="Unassembled WGS sequence"/>
</dbReference>
<dbReference type="AlphaFoldDB" id="A0A8K0SGT5"/>
<comment type="caution">
    <text evidence="2">The sequence shown here is derived from an EMBL/GenBank/DDBJ whole genome shotgun (WGS) entry which is preliminary data.</text>
</comment>
<sequence length="242" mass="27133">MACLRRPREGSQVLGRVLAVVLDLPRLVQAHMAALRLVLHRLEDHHLDRRLDRRLEDQDRRPTPNLRILSPRTVYLPQALPPILALLAPTPMDAIHLQGHQTLLRPPVQLGTATPLPPALAQVLPPALIPVLYRVVAALPRLPLVLLRYHPAAAEAQLQAEERVRLMGLVPLRHQVVLLRAPTRMIADPLPPHRQQDRQRQALQQLQGRVRPHWTTAKAPPPDQLPPPLRPPGLSLPQALPV</sequence>
<dbReference type="EMBL" id="JAGPNK010000013">
    <property type="protein sequence ID" value="KAH7309530.1"/>
    <property type="molecule type" value="Genomic_DNA"/>
</dbReference>